<dbReference type="EMBL" id="BMAW01077541">
    <property type="protein sequence ID" value="GFU06899.1"/>
    <property type="molecule type" value="Genomic_DNA"/>
</dbReference>
<dbReference type="Proteomes" id="UP000887013">
    <property type="component" value="Unassembled WGS sequence"/>
</dbReference>
<comment type="caution">
    <text evidence="1">The sequence shown here is derived from an EMBL/GenBank/DDBJ whole genome shotgun (WGS) entry which is preliminary data.</text>
</comment>
<proteinExistence type="predicted"/>
<name>A0A8X6UG70_NEPPI</name>
<keyword evidence="2" id="KW-1185">Reference proteome</keyword>
<organism evidence="1 2">
    <name type="scientific">Nephila pilipes</name>
    <name type="common">Giant wood spider</name>
    <name type="synonym">Nephila maculata</name>
    <dbReference type="NCBI Taxonomy" id="299642"/>
    <lineage>
        <taxon>Eukaryota</taxon>
        <taxon>Metazoa</taxon>
        <taxon>Ecdysozoa</taxon>
        <taxon>Arthropoda</taxon>
        <taxon>Chelicerata</taxon>
        <taxon>Arachnida</taxon>
        <taxon>Araneae</taxon>
        <taxon>Araneomorphae</taxon>
        <taxon>Entelegynae</taxon>
        <taxon>Araneoidea</taxon>
        <taxon>Nephilidae</taxon>
        <taxon>Nephila</taxon>
    </lineage>
</organism>
<gene>
    <name evidence="1" type="ORF">NPIL_304291</name>
</gene>
<evidence type="ECO:0000313" key="2">
    <source>
        <dbReference type="Proteomes" id="UP000887013"/>
    </source>
</evidence>
<accession>A0A8X6UG70</accession>
<protein>
    <submittedName>
        <fullName evidence="1">Uncharacterized protein</fullName>
    </submittedName>
</protein>
<sequence length="147" mass="17293">MRYPEQRVKQQKSLSEQKDNKKKILSFVSTVRYPEQIESILIRGPSSSTAEERMSLQGNRWLYLKVPNRIDFSRRLDPKPMTSSWTSDMSNDLSLKRLSNAFQREVLTPLRRSPKEVKVRPKNRVVTSQLPMDRFARVTHQSIETDE</sequence>
<evidence type="ECO:0000313" key="1">
    <source>
        <dbReference type="EMBL" id="GFU06899.1"/>
    </source>
</evidence>
<reference evidence="1" key="1">
    <citation type="submission" date="2020-08" db="EMBL/GenBank/DDBJ databases">
        <title>Multicomponent nature underlies the extraordinary mechanical properties of spider dragline silk.</title>
        <authorList>
            <person name="Kono N."/>
            <person name="Nakamura H."/>
            <person name="Mori M."/>
            <person name="Yoshida Y."/>
            <person name="Ohtoshi R."/>
            <person name="Malay A.D."/>
            <person name="Moran D.A.P."/>
            <person name="Tomita M."/>
            <person name="Numata K."/>
            <person name="Arakawa K."/>
        </authorList>
    </citation>
    <scope>NUCLEOTIDE SEQUENCE</scope>
</reference>
<dbReference type="AlphaFoldDB" id="A0A8X6UG70"/>